<dbReference type="AlphaFoldDB" id="A0A936ZI81"/>
<proteinExistence type="inferred from homology"/>
<dbReference type="PANTHER" id="PTHR42928:SF5">
    <property type="entry name" value="BLR1237 PROTEIN"/>
    <property type="match status" value="1"/>
</dbReference>
<dbReference type="Gene3D" id="3.40.190.150">
    <property type="entry name" value="Bordetella uptake gene, domain 1"/>
    <property type="match status" value="1"/>
</dbReference>
<gene>
    <name evidence="3" type="ORF">JI739_10140</name>
</gene>
<dbReference type="PIRSF" id="PIRSF017082">
    <property type="entry name" value="YflP"/>
    <property type="match status" value="1"/>
</dbReference>
<accession>A0A936ZI81</accession>
<reference evidence="3" key="1">
    <citation type="submission" date="2021-01" db="EMBL/GenBank/DDBJ databases">
        <title>Ramlibacter sp. strain AW1 16S ribosomal RNA gene Genome sequencing and assembly.</title>
        <authorList>
            <person name="Kang M."/>
        </authorList>
    </citation>
    <scope>NUCLEOTIDE SEQUENCE</scope>
    <source>
        <strain evidence="3">AW1</strain>
    </source>
</reference>
<dbReference type="Pfam" id="PF03401">
    <property type="entry name" value="TctC"/>
    <property type="match status" value="1"/>
</dbReference>
<dbReference type="SUPFAM" id="SSF53850">
    <property type="entry name" value="Periplasmic binding protein-like II"/>
    <property type="match status" value="1"/>
</dbReference>
<dbReference type="Proteomes" id="UP000613011">
    <property type="component" value="Unassembled WGS sequence"/>
</dbReference>
<comment type="similarity">
    <text evidence="1">Belongs to the UPF0065 (bug) family.</text>
</comment>
<name>A0A936ZI81_9BURK</name>
<dbReference type="CDD" id="cd07012">
    <property type="entry name" value="PBP2_Bug_TTT"/>
    <property type="match status" value="1"/>
</dbReference>
<evidence type="ECO:0000313" key="3">
    <source>
        <dbReference type="EMBL" id="MBL0420703.1"/>
    </source>
</evidence>
<dbReference type="Gene3D" id="3.40.190.10">
    <property type="entry name" value="Periplasmic binding protein-like II"/>
    <property type="match status" value="1"/>
</dbReference>
<protein>
    <submittedName>
        <fullName evidence="3">Tripartite tricarboxylate transporter substrate binding protein</fullName>
    </submittedName>
</protein>
<evidence type="ECO:0000256" key="2">
    <source>
        <dbReference type="SAM" id="SignalP"/>
    </source>
</evidence>
<comment type="caution">
    <text evidence="3">The sequence shown here is derived from an EMBL/GenBank/DDBJ whole genome shotgun (WGS) entry which is preliminary data.</text>
</comment>
<dbReference type="InterPro" id="IPR042100">
    <property type="entry name" value="Bug_dom1"/>
</dbReference>
<keyword evidence="4" id="KW-1185">Reference proteome</keyword>
<feature type="signal peptide" evidence="2">
    <location>
        <begin position="1"/>
        <end position="30"/>
    </location>
</feature>
<feature type="chain" id="PRO_5036813778" evidence="2">
    <location>
        <begin position="31"/>
        <end position="330"/>
    </location>
</feature>
<evidence type="ECO:0000313" key="4">
    <source>
        <dbReference type="Proteomes" id="UP000613011"/>
    </source>
</evidence>
<organism evidence="3 4">
    <name type="scientific">Ramlibacter aurantiacus</name>
    <dbReference type="NCBI Taxonomy" id="2801330"/>
    <lineage>
        <taxon>Bacteria</taxon>
        <taxon>Pseudomonadati</taxon>
        <taxon>Pseudomonadota</taxon>
        <taxon>Betaproteobacteria</taxon>
        <taxon>Burkholderiales</taxon>
        <taxon>Comamonadaceae</taxon>
        <taxon>Ramlibacter</taxon>
    </lineage>
</organism>
<dbReference type="PANTHER" id="PTHR42928">
    <property type="entry name" value="TRICARBOXYLATE-BINDING PROTEIN"/>
    <property type="match status" value="1"/>
</dbReference>
<sequence>MPALTPRLLPRALQLALAASCVAAALPSQADPAYPSRAIRIIVPWTPGAPADAATRIVAERMSASMKQPVVVENRPGASGTIGYAEALRQPADGYTVYVLSSASLVLPLLYPSRKLEFTRELDPVGHLHWSYNALVVNADSKLTSLNDIVSRAKAEPGKVSFASAGNGTPAHLAGESYSRYANVRTAHVPYVQFPMAINDLLGGRIDFMFMTTVSAIPQVNGGKMRALAVTSAKRLPALPNVPTMTELGVPNFVFRSFETVAVKAGTPKAIADRLNKELNQALASPEVREQFTANGWDIEPMSREQITQVLASESERWLALGRDLQIKAD</sequence>
<keyword evidence="2" id="KW-0732">Signal</keyword>
<evidence type="ECO:0000256" key="1">
    <source>
        <dbReference type="ARBA" id="ARBA00006987"/>
    </source>
</evidence>
<dbReference type="EMBL" id="JAEQNA010000003">
    <property type="protein sequence ID" value="MBL0420703.1"/>
    <property type="molecule type" value="Genomic_DNA"/>
</dbReference>
<dbReference type="RefSeq" id="WP_201683786.1">
    <property type="nucleotide sequence ID" value="NZ_JAEQNA010000003.1"/>
</dbReference>
<dbReference type="InterPro" id="IPR005064">
    <property type="entry name" value="BUG"/>
</dbReference>